<dbReference type="GeneID" id="112543011"/>
<proteinExistence type="predicted"/>
<keyword evidence="2" id="KW-1185">Reference proteome</keyword>
<dbReference type="KEGG" id="pbi:112543011"/>
<feature type="region of interest" description="Disordered" evidence="1">
    <location>
        <begin position="137"/>
        <end position="165"/>
    </location>
</feature>
<feature type="region of interest" description="Disordered" evidence="1">
    <location>
        <begin position="68"/>
        <end position="123"/>
    </location>
</feature>
<feature type="compositionally biased region" description="Low complexity" evidence="1">
    <location>
        <begin position="104"/>
        <end position="117"/>
    </location>
</feature>
<dbReference type="OrthoDB" id="416585at2759"/>
<dbReference type="Proteomes" id="UP000695026">
    <property type="component" value="Unplaced"/>
</dbReference>
<dbReference type="RefSeq" id="XP_025032836.1">
    <property type="nucleotide sequence ID" value="XM_025177068.1"/>
</dbReference>
<gene>
    <name evidence="3" type="primary">LOC112543011</name>
</gene>
<feature type="non-terminal residue" evidence="3">
    <location>
        <position position="165"/>
    </location>
</feature>
<reference evidence="3" key="1">
    <citation type="submission" date="2025-08" db="UniProtKB">
        <authorList>
            <consortium name="RefSeq"/>
        </authorList>
    </citation>
    <scope>IDENTIFICATION</scope>
    <source>
        <tissue evidence="3">Liver</tissue>
    </source>
</reference>
<organism evidence="2 3">
    <name type="scientific">Python bivittatus</name>
    <name type="common">Burmese python</name>
    <name type="synonym">Python molurus bivittatus</name>
    <dbReference type="NCBI Taxonomy" id="176946"/>
    <lineage>
        <taxon>Eukaryota</taxon>
        <taxon>Metazoa</taxon>
        <taxon>Chordata</taxon>
        <taxon>Craniata</taxon>
        <taxon>Vertebrata</taxon>
        <taxon>Euteleostomi</taxon>
        <taxon>Lepidosauria</taxon>
        <taxon>Squamata</taxon>
        <taxon>Bifurcata</taxon>
        <taxon>Unidentata</taxon>
        <taxon>Episquamata</taxon>
        <taxon>Toxicofera</taxon>
        <taxon>Serpentes</taxon>
        <taxon>Henophidia</taxon>
        <taxon>Pythonidae</taxon>
        <taxon>Python</taxon>
    </lineage>
</organism>
<evidence type="ECO:0000313" key="2">
    <source>
        <dbReference type="Proteomes" id="UP000695026"/>
    </source>
</evidence>
<dbReference type="AlphaFoldDB" id="A0A9F5JFK0"/>
<evidence type="ECO:0000313" key="3">
    <source>
        <dbReference type="RefSeq" id="XP_025032836.1"/>
    </source>
</evidence>
<feature type="non-terminal residue" evidence="3">
    <location>
        <position position="1"/>
    </location>
</feature>
<protein>
    <submittedName>
        <fullName evidence="3">Voltage-dependent T-type calcium channel subunit alpha-1G-like</fullName>
    </submittedName>
</protein>
<evidence type="ECO:0000256" key="1">
    <source>
        <dbReference type="SAM" id="MobiDB-lite"/>
    </source>
</evidence>
<name>A0A9F5JFK0_PYTBI</name>
<accession>A0A9F5JFK0</accession>
<sequence length="165" mass="18031">IPLAEMEALSLTSDILSENSWSLALTDDSLPDDNNTLLLNALESNTDLPSINDPLILSSNQDLLRVGKPSVGRTHSLPNDSYMFQAPDTGPYDASSGEKNASHQKSQSGSTTSVQSQPASIDAVLHIGRDRFHPLKPQYNLDWESKPKVAPPVRSPCAERLLRRQ</sequence>